<feature type="compositionally biased region" description="Polar residues" evidence="1">
    <location>
        <begin position="133"/>
        <end position="148"/>
    </location>
</feature>
<comment type="caution">
    <text evidence="2">The sequence shown here is derived from an EMBL/GenBank/DDBJ whole genome shotgun (WGS) entry which is preliminary data.</text>
</comment>
<gene>
    <name evidence="2" type="ORF">Tco_0824511</name>
</gene>
<protein>
    <recommendedName>
        <fullName evidence="4">Reverse transcriptase domain-containing protein</fullName>
    </recommendedName>
</protein>
<evidence type="ECO:0000313" key="3">
    <source>
        <dbReference type="Proteomes" id="UP001151760"/>
    </source>
</evidence>
<evidence type="ECO:0008006" key="4">
    <source>
        <dbReference type="Google" id="ProtNLM"/>
    </source>
</evidence>
<dbReference type="EMBL" id="BQNB010012420">
    <property type="protein sequence ID" value="GJT03342.1"/>
    <property type="molecule type" value="Genomic_DNA"/>
</dbReference>
<feature type="region of interest" description="Disordered" evidence="1">
    <location>
        <begin position="108"/>
        <end position="238"/>
    </location>
</feature>
<evidence type="ECO:0000313" key="2">
    <source>
        <dbReference type="EMBL" id="GJT03342.1"/>
    </source>
</evidence>
<sequence>MSQVHATQGLSADLLGPDVNEDNFAARMVALIAERRRQFAAQRFQDKRNKPMTYAQQRDYMRTFIKNQSSTIYTTGWTMKHVRSFSDDQLKDEFEKIKHALANLQSQHLRRSLKRQGANLEQPDLKKSKSTEPQKTSVPAASRPSSAGVTPDVHQSPFVDTPPATPPHSPKASSHPDVTPDTSKQPSVAPTPPSGFSATPTVTRTSGPRTRSQSSAAGIKTYSTRRKSLGSRKMSSSEVDLNAADKSFIKVLSDDDSDDSDGDTNPLYWHAFAAWEIVPTGLGDVNALYFTDKSSKYFTHLREILHLLDRQDLSKLYGMVVKHYEANPIAGAGMMLWGDLHVLFESVEGGSSVEVWADQKDWVVSSWRLFPFSGVHVLETFTGKILYMFADTPYPLSASLMKKMLQQQFGSGDRCIREDMTYAGATDSFIKNPACFLCPTQNLSTMLLSINLVVAVFVAVSILKAFKTADLSRKLEVNYVKFQFRGGLLVIKAKSSIEDPPKLELKDLSSHLEYAYLEENDKLPVIIAKGLKDDEKEALLKVLRSHKRAIAWKITDIKGIDPRFCTHKILMEDDYKPTVQS</sequence>
<organism evidence="2 3">
    <name type="scientific">Tanacetum coccineum</name>
    <dbReference type="NCBI Taxonomy" id="301880"/>
    <lineage>
        <taxon>Eukaryota</taxon>
        <taxon>Viridiplantae</taxon>
        <taxon>Streptophyta</taxon>
        <taxon>Embryophyta</taxon>
        <taxon>Tracheophyta</taxon>
        <taxon>Spermatophyta</taxon>
        <taxon>Magnoliopsida</taxon>
        <taxon>eudicotyledons</taxon>
        <taxon>Gunneridae</taxon>
        <taxon>Pentapetalae</taxon>
        <taxon>asterids</taxon>
        <taxon>campanulids</taxon>
        <taxon>Asterales</taxon>
        <taxon>Asteraceae</taxon>
        <taxon>Asteroideae</taxon>
        <taxon>Anthemideae</taxon>
        <taxon>Anthemidinae</taxon>
        <taxon>Tanacetum</taxon>
    </lineage>
</organism>
<feature type="compositionally biased region" description="Polar residues" evidence="1">
    <location>
        <begin position="180"/>
        <end position="216"/>
    </location>
</feature>
<reference evidence="2" key="2">
    <citation type="submission" date="2022-01" db="EMBL/GenBank/DDBJ databases">
        <authorList>
            <person name="Yamashiro T."/>
            <person name="Shiraishi A."/>
            <person name="Satake H."/>
            <person name="Nakayama K."/>
        </authorList>
    </citation>
    <scope>NUCLEOTIDE SEQUENCE</scope>
</reference>
<dbReference type="Proteomes" id="UP001151760">
    <property type="component" value="Unassembled WGS sequence"/>
</dbReference>
<reference evidence="2" key="1">
    <citation type="journal article" date="2022" name="Int. J. Mol. Sci.">
        <title>Draft Genome of Tanacetum Coccineum: Genomic Comparison of Closely Related Tanacetum-Family Plants.</title>
        <authorList>
            <person name="Yamashiro T."/>
            <person name="Shiraishi A."/>
            <person name="Nakayama K."/>
            <person name="Satake H."/>
        </authorList>
    </citation>
    <scope>NUCLEOTIDE SEQUENCE</scope>
</reference>
<evidence type="ECO:0000256" key="1">
    <source>
        <dbReference type="SAM" id="MobiDB-lite"/>
    </source>
</evidence>
<keyword evidence="3" id="KW-1185">Reference proteome</keyword>
<name>A0ABQ5APD3_9ASTR</name>
<feature type="compositionally biased region" description="Basic and acidic residues" evidence="1">
    <location>
        <begin position="123"/>
        <end position="132"/>
    </location>
</feature>
<accession>A0ABQ5APD3</accession>
<proteinExistence type="predicted"/>